<evidence type="ECO:0000313" key="1">
    <source>
        <dbReference type="EMBL" id="OZI83880.1"/>
    </source>
</evidence>
<dbReference type="Proteomes" id="UP000217163">
    <property type="component" value="Unassembled WGS sequence"/>
</dbReference>
<gene>
    <name evidence="1" type="ORF">CFN58_28405</name>
</gene>
<name>A0A261WD07_9PSED</name>
<organism evidence="1 2">
    <name type="scientific">Pseudomonas avellanae</name>
    <dbReference type="NCBI Taxonomy" id="46257"/>
    <lineage>
        <taxon>Bacteria</taxon>
        <taxon>Pseudomonadati</taxon>
        <taxon>Pseudomonadota</taxon>
        <taxon>Gammaproteobacteria</taxon>
        <taxon>Pseudomonadales</taxon>
        <taxon>Pseudomonadaceae</taxon>
        <taxon>Pseudomonas</taxon>
    </lineage>
</organism>
<evidence type="ECO:0000313" key="2">
    <source>
        <dbReference type="Proteomes" id="UP000217163"/>
    </source>
</evidence>
<dbReference type="EMBL" id="NKQU01000614">
    <property type="protein sequence ID" value="OZI83880.1"/>
    <property type="molecule type" value="Genomic_DNA"/>
</dbReference>
<comment type="caution">
    <text evidence="1">The sequence shown here is derived from an EMBL/GenBank/DDBJ whole genome shotgun (WGS) entry which is preliminary data.</text>
</comment>
<reference evidence="2" key="1">
    <citation type="journal article" date="2016" name="Sci. Rep.">
        <title>Genome analysis of the kiwifruit canker pathogen Pseudomonas syringae pv. actinidiae biovar 5.</title>
        <authorList>
            <person name="Fujikawa T."/>
            <person name="Sawada H."/>
        </authorList>
    </citation>
    <scope>NUCLEOTIDE SEQUENCE [LARGE SCALE GENOMIC DNA]</scope>
    <source>
        <strain evidence="2">MAFF 212061</strain>
    </source>
</reference>
<sequence>MLTMKKVLEYATEMLENPELRFYSLQSGSPADVAKMLNMVRSVAQAAYGTKLPPVDQLTLTADDGFTIENPGDLIAALFEVVVRTNRNPELWHTPGAGGAEGEINTTLHNFARGPSIMGGSPDQGVKAVTYSEAVAKLTHIVLNRSSF</sequence>
<protein>
    <submittedName>
        <fullName evidence="1">Uncharacterized protein</fullName>
    </submittedName>
</protein>
<proteinExistence type="predicted"/>
<accession>A0A261WD07</accession>
<dbReference type="AlphaFoldDB" id="A0A261WD07"/>